<dbReference type="SUPFAM" id="SSF48452">
    <property type="entry name" value="TPR-like"/>
    <property type="match status" value="2"/>
</dbReference>
<keyword evidence="4" id="KW-0732">Signal</keyword>
<accession>A0ABY4HQ82</accession>
<dbReference type="PANTHER" id="PTHR12558">
    <property type="entry name" value="CELL DIVISION CYCLE 16,23,27"/>
    <property type="match status" value="1"/>
</dbReference>
<dbReference type="SMART" id="SM00028">
    <property type="entry name" value="TPR"/>
    <property type="match status" value="5"/>
</dbReference>
<dbReference type="InterPro" id="IPR019734">
    <property type="entry name" value="TPR_rpt"/>
</dbReference>
<dbReference type="Proteomes" id="UP000830454">
    <property type="component" value="Chromosome"/>
</dbReference>
<reference evidence="5" key="1">
    <citation type="submission" date="2021-12" db="EMBL/GenBank/DDBJ databases">
        <authorList>
            <person name="Cha I.-T."/>
            <person name="Lee K.-E."/>
            <person name="Park S.-J."/>
        </authorList>
    </citation>
    <scope>NUCLEOTIDE SEQUENCE</scope>
    <source>
        <strain evidence="5">YSM-43</strain>
    </source>
</reference>
<evidence type="ECO:0000256" key="4">
    <source>
        <dbReference type="SAM" id="SignalP"/>
    </source>
</evidence>
<keyword evidence="6" id="KW-1185">Reference proteome</keyword>
<evidence type="ECO:0000256" key="2">
    <source>
        <dbReference type="ARBA" id="ARBA00022803"/>
    </source>
</evidence>
<reference evidence="5" key="2">
    <citation type="submission" date="2022-04" db="EMBL/GenBank/DDBJ databases">
        <title>Complete Genome Sequence of Flavobacterium sediminilitoris YSM-43, Isolated from a Tidal Sediment.</title>
        <authorList>
            <person name="Lee P.A."/>
        </authorList>
    </citation>
    <scope>NUCLEOTIDE SEQUENCE</scope>
    <source>
        <strain evidence="5">YSM-43</strain>
    </source>
</reference>
<name>A0ABY4HQ82_9FLAO</name>
<gene>
    <name evidence="5" type="ORF">LXD69_05865</name>
</gene>
<dbReference type="Pfam" id="PF13181">
    <property type="entry name" value="TPR_8"/>
    <property type="match status" value="1"/>
</dbReference>
<evidence type="ECO:0000313" key="5">
    <source>
        <dbReference type="EMBL" id="UOX35037.1"/>
    </source>
</evidence>
<keyword evidence="2 3" id="KW-0802">TPR repeat</keyword>
<feature type="repeat" description="TPR" evidence="3">
    <location>
        <begin position="72"/>
        <end position="105"/>
    </location>
</feature>
<evidence type="ECO:0000256" key="3">
    <source>
        <dbReference type="PROSITE-ProRule" id="PRU00339"/>
    </source>
</evidence>
<dbReference type="InterPro" id="IPR013105">
    <property type="entry name" value="TPR_2"/>
</dbReference>
<feature type="chain" id="PRO_5046407278" evidence="4">
    <location>
        <begin position="25"/>
        <end position="450"/>
    </location>
</feature>
<dbReference type="PANTHER" id="PTHR12558:SF13">
    <property type="entry name" value="CELL DIVISION CYCLE PROTEIN 27 HOMOLOG"/>
    <property type="match status" value="1"/>
</dbReference>
<evidence type="ECO:0000313" key="6">
    <source>
        <dbReference type="Proteomes" id="UP000830454"/>
    </source>
</evidence>
<dbReference type="Gene3D" id="1.25.40.10">
    <property type="entry name" value="Tetratricopeptide repeat domain"/>
    <property type="match status" value="2"/>
</dbReference>
<dbReference type="RefSeq" id="WP_246918201.1">
    <property type="nucleotide sequence ID" value="NZ_CP090145.1"/>
</dbReference>
<proteinExistence type="predicted"/>
<feature type="signal peptide" evidence="4">
    <location>
        <begin position="1"/>
        <end position="24"/>
    </location>
</feature>
<protein>
    <submittedName>
        <fullName evidence="5">Tetratricopeptide repeat protein</fullName>
    </submittedName>
</protein>
<dbReference type="Pfam" id="PF07719">
    <property type="entry name" value="TPR_2"/>
    <property type="match status" value="1"/>
</dbReference>
<dbReference type="PROSITE" id="PS50005">
    <property type="entry name" value="TPR"/>
    <property type="match status" value="1"/>
</dbReference>
<dbReference type="InterPro" id="IPR011990">
    <property type="entry name" value="TPR-like_helical_dom_sf"/>
</dbReference>
<keyword evidence="1" id="KW-0677">Repeat</keyword>
<dbReference type="EMBL" id="CP090145">
    <property type="protein sequence ID" value="UOX35037.1"/>
    <property type="molecule type" value="Genomic_DNA"/>
</dbReference>
<sequence>MSKFRKWLCFILLITFSSQQILFAQENPDDIAVVDDELENNFYESLKQRAIENYDKAIIAIEKCILKSSENPVFYHELGKNLLDLKQYPQAEEAFKKAIDLNPKERWYWNGLYDVYYQTKEYQKSITVVQKLIEFDSNMKEDLVSLYMYTNQRDKALSLLKEMESTMVLSNMMEFYKLKIQESNAYAKPEKRELEKAIDANPKIEQNYIDLIVLYSNSNEEEKAFDVAKKLAKEIPNSDWANVSLFKFYLVDNKGEEASNAMFKVLKNNKIDIKIKQRMLNEFLIFVANTNTFDKELDKAIEYLADDSKINTAKEVGKFFYNRKQHNKTVYYLEKGLKKEPEDFETVSLLMEGYVTVQNFESLAKLTEDYIDLFPTQANLYYYAGLSNNKLSNNKKAKEYLETGLEFIVEDVDLEFHFYILLGEVYRSLGDKKKQELYFSKSEELAKKRK</sequence>
<evidence type="ECO:0000256" key="1">
    <source>
        <dbReference type="ARBA" id="ARBA00022737"/>
    </source>
</evidence>
<organism evidence="5 6">
    <name type="scientific">Flavobacterium sediminilitoris</name>
    <dbReference type="NCBI Taxonomy" id="2024526"/>
    <lineage>
        <taxon>Bacteria</taxon>
        <taxon>Pseudomonadati</taxon>
        <taxon>Bacteroidota</taxon>
        <taxon>Flavobacteriia</taxon>
        <taxon>Flavobacteriales</taxon>
        <taxon>Flavobacteriaceae</taxon>
        <taxon>Flavobacterium</taxon>
    </lineage>
</organism>